<gene>
    <name evidence="4" type="primary">LOC34618405</name>
</gene>
<dbReference type="AlphaFoldDB" id="A0A6P5WCX9"/>
<sequence>MAVYIDNALVRSQNIQEYIQHLPRGPAVAGASVICAGKQVFGFYKNNCLSGILFLAKVIEPDSARLSKARGIWDSLAVSGSSVSRKPVSPPSHSEHVPTIDNAGAKAQLYGPFVSYARSGCPRTVPNHRSSISRTSSLSSDGSSSKSSSASSEGSSRPSYYPTHGRPPPPSGPGAQAALDEMYGPHISVLCLNAYLIPPIISWNPYLWAPFWSCKRPQARAEQIGRLAAQFDVVCLQEVWGTNLVGLNSTVLPTHNILPDTQSGSGIPWLGELIDPVRLYTRKTGGLWFAWRLSKCSLLRTERQLFGSDSRVPFSNQNVTVVELDVSNVFRGKRLVLIGTHFSVLGQKPRSHNLDELSRFCKEVVWKQYLHWLARQLAGTAGASGGPNAPPSLVADTAVLLLGDFNLDPIKCPKDYRKLCTLGGCAELRDLFIKENNPNYAAQYTHVSQEGRQEIKRKDGSIQFTGNSLFPWPFQGRVDYMFAVDSLYLKPDEVLSLVDRFPPEEVVGPDFEELDIPILKDGGLVISFDKISCLGMDIVAQRYGEELSDHWPLSARLCLGRPKIRPEALPCPRKEQLLRGDSLCIDSSYAGASQADLIHSLQAERQLPANQLAGWRQSKAPAFLKPSQEVLRLRQQREERRQAAAEAAVAAAQTAAAQTAAAQTAAARAAAAEAAAAAEWERQQQKAQAEMLGRQEEAAQPEGDYSGEAEAYGEEALHEPQPGGPPSQFLQGQRAERKGLPLAAQRADAAMKARRKPLRM</sequence>
<dbReference type="RefSeq" id="XP_022588843.2">
    <property type="nucleotide sequence ID" value="XM_022731736.2"/>
</dbReference>
<evidence type="ECO:0000259" key="2">
    <source>
        <dbReference type="Pfam" id="PF03372"/>
    </source>
</evidence>
<name>A0A6P5WCX9_9EIME</name>
<organism evidence="3 4">
    <name type="scientific">Cyclospora cayetanensis</name>
    <dbReference type="NCBI Taxonomy" id="88456"/>
    <lineage>
        <taxon>Eukaryota</taxon>
        <taxon>Sar</taxon>
        <taxon>Alveolata</taxon>
        <taxon>Apicomplexa</taxon>
        <taxon>Conoidasida</taxon>
        <taxon>Coccidia</taxon>
        <taxon>Eucoccidiorida</taxon>
        <taxon>Eimeriorina</taxon>
        <taxon>Eimeriidae</taxon>
        <taxon>Cyclospora</taxon>
    </lineage>
</organism>
<feature type="domain" description="Endonuclease/exonuclease/phosphatase" evidence="2">
    <location>
        <begin position="218"/>
        <end position="494"/>
    </location>
</feature>
<dbReference type="InterPro" id="IPR036691">
    <property type="entry name" value="Endo/exonu/phosph_ase_sf"/>
</dbReference>
<evidence type="ECO:0000256" key="1">
    <source>
        <dbReference type="SAM" id="MobiDB-lite"/>
    </source>
</evidence>
<dbReference type="OrthoDB" id="329500at2759"/>
<dbReference type="Gene3D" id="3.60.10.10">
    <property type="entry name" value="Endonuclease/exonuclease/phosphatase"/>
    <property type="match status" value="1"/>
</dbReference>
<proteinExistence type="predicted"/>
<dbReference type="Pfam" id="PF03372">
    <property type="entry name" value="Exo_endo_phos"/>
    <property type="match status" value="1"/>
</dbReference>
<dbReference type="GO" id="GO:0003824">
    <property type="term" value="F:catalytic activity"/>
    <property type="evidence" value="ECO:0007669"/>
    <property type="project" value="InterPro"/>
</dbReference>
<keyword evidence="3" id="KW-1185">Reference proteome</keyword>
<feature type="region of interest" description="Disordered" evidence="1">
    <location>
        <begin position="123"/>
        <end position="177"/>
    </location>
</feature>
<accession>A0A6P5WCX9</accession>
<feature type="compositionally biased region" description="Low complexity" evidence="1">
    <location>
        <begin position="130"/>
        <end position="164"/>
    </location>
</feature>
<dbReference type="SUPFAM" id="SSF56219">
    <property type="entry name" value="DNase I-like"/>
    <property type="match status" value="1"/>
</dbReference>
<dbReference type="Proteomes" id="UP000515125">
    <property type="component" value="Unplaced"/>
</dbReference>
<dbReference type="GeneID" id="34618405"/>
<protein>
    <submittedName>
        <fullName evidence="4">Uncharacterized protein LOC34618405</fullName>
    </submittedName>
</protein>
<feature type="region of interest" description="Disordered" evidence="1">
    <location>
        <begin position="681"/>
        <end position="760"/>
    </location>
</feature>
<evidence type="ECO:0000313" key="4">
    <source>
        <dbReference type="RefSeq" id="XP_022588843.2"/>
    </source>
</evidence>
<feature type="region of interest" description="Disordered" evidence="1">
    <location>
        <begin position="81"/>
        <end position="101"/>
    </location>
</feature>
<dbReference type="InterPro" id="IPR005135">
    <property type="entry name" value="Endo/exonuclease/phosphatase"/>
</dbReference>
<reference evidence="4" key="1">
    <citation type="submission" date="2025-08" db="UniProtKB">
        <authorList>
            <consortium name="RefSeq"/>
        </authorList>
    </citation>
    <scope>IDENTIFICATION</scope>
</reference>
<evidence type="ECO:0000313" key="3">
    <source>
        <dbReference type="Proteomes" id="UP000515125"/>
    </source>
</evidence>